<feature type="region of interest" description="Disordered" evidence="1">
    <location>
        <begin position="512"/>
        <end position="590"/>
    </location>
</feature>
<evidence type="ECO:0000313" key="3">
    <source>
        <dbReference type="EMBL" id="RBA10210.1"/>
    </source>
</evidence>
<dbReference type="AlphaFoldDB" id="A0A365MNT7"/>
<feature type="compositionally biased region" description="Basic and acidic residues" evidence="1">
    <location>
        <begin position="1"/>
        <end position="23"/>
    </location>
</feature>
<feature type="compositionally biased region" description="Polar residues" evidence="1">
    <location>
        <begin position="185"/>
        <end position="203"/>
    </location>
</feature>
<dbReference type="InterPro" id="IPR003347">
    <property type="entry name" value="JmjC_dom"/>
</dbReference>
<feature type="compositionally biased region" description="Polar residues" evidence="1">
    <location>
        <begin position="352"/>
        <end position="364"/>
    </location>
</feature>
<evidence type="ECO:0000313" key="4">
    <source>
        <dbReference type="Proteomes" id="UP000251714"/>
    </source>
</evidence>
<dbReference type="Pfam" id="PF02373">
    <property type="entry name" value="JmjC"/>
    <property type="match status" value="1"/>
</dbReference>
<feature type="compositionally biased region" description="Basic and acidic residues" evidence="1">
    <location>
        <begin position="211"/>
        <end position="220"/>
    </location>
</feature>
<feature type="region of interest" description="Disordered" evidence="1">
    <location>
        <begin position="404"/>
        <end position="497"/>
    </location>
</feature>
<comment type="caution">
    <text evidence="3">The sequence shown here is derived from an EMBL/GenBank/DDBJ whole genome shotgun (WGS) entry which is preliminary data.</text>
</comment>
<feature type="region of interest" description="Disordered" evidence="1">
    <location>
        <begin position="329"/>
        <end position="385"/>
    </location>
</feature>
<feature type="compositionally biased region" description="Polar residues" evidence="1">
    <location>
        <begin position="434"/>
        <end position="479"/>
    </location>
</feature>
<protein>
    <recommendedName>
        <fullName evidence="2">JmjC domain-containing protein</fullName>
    </recommendedName>
</protein>
<dbReference type="Gene3D" id="2.60.120.650">
    <property type="entry name" value="Cupin"/>
    <property type="match status" value="1"/>
</dbReference>
<accession>A0A365MNT7</accession>
<feature type="region of interest" description="Disordered" evidence="1">
    <location>
        <begin position="1164"/>
        <end position="1184"/>
    </location>
</feature>
<evidence type="ECO:0000256" key="1">
    <source>
        <dbReference type="SAM" id="MobiDB-lite"/>
    </source>
</evidence>
<feature type="compositionally biased region" description="Polar residues" evidence="1">
    <location>
        <begin position="512"/>
        <end position="525"/>
    </location>
</feature>
<name>A0A365MNT7_GIBIN</name>
<feature type="domain" description="JmjC" evidence="2">
    <location>
        <begin position="772"/>
        <end position="858"/>
    </location>
</feature>
<feature type="region of interest" description="Disordered" evidence="1">
    <location>
        <begin position="1"/>
        <end position="34"/>
    </location>
</feature>
<gene>
    <name evidence="3" type="ORF">FPRO05_06146</name>
</gene>
<proteinExistence type="predicted"/>
<sequence>MNSFTDMEKCSQAKANDMKKLDNPTEGDDMIRPTIGSRDREVEELGWEIGRSAWCILVMFIFYILTKINTMFTQSPPIISASDPLVTKLKDFYSTFTAILCTLRNEIPQPKPQTRSTVAETAEQTALRTTERDMTILQSQLEAIISQAKGAQTQPQNFNLPGVAALLEQSISEATNRPQMDTRASETSLLQPAQTSDDQQSVGSEDVIMTGHKDGGDDAQHTVQPPTTPSPAERARVDLNTIPGSMAFRWSCSVVSESTKSTSSSMAPDASPAGSVATTHITWPDSSAGACEQDETILDVDIGDGAQTGQSFAGGLNGITDCCSRRHAETDQGPMADTRADQPPRSPAANDEANSQMHTADSTASPPPPVARDISPPCNEQSHRDDDLGQVMDEAIDMLAAHRDNQHADDQQASARSSREESDAASEGAGPNIRPSTPTIQRSSQSEASEAVDTSTASSVVTHITWPDSSAGTYGQDTTMLGVEGTEDDDQSQQCLGGDLDAASAETAIQQLQSPAANETTNESDSAADIDQMPQGPTTNNEASSPGSRQSSTEDIDDQGSQSTPCPNRAEGDADELCPGPGSTLPTISPADMKSLVSKIQELEVQGCGQHVAVPRVDVDLEDVKKSIDTGEWRCTTMEYKAVRKGGGYAWIYSGMPKNQPLLDWPAFTAEFKRPTTEEAKGVFEDTAQNPPEGKIPYYIGHADILSEQSLDPGPLITGNSDFKDIHTNYHHIGGHQSGNRIHWEDFTYLDETNEEPVYRGLRSYNEVYFGTGYKLWLVIAKHHITKFDTYVRGTWQCKGCMNGISHRCLFLAPSRLEKSGIHYTIHVIGRGEAFWTLPGQQHSIINVGHCAARSMNFLYPGETIDLKKLVHCSECDQHPISLQHGIGLLPKEPSRKRKLLHPSFPSKKTRNETAPQRELVQIKKALQLANLTYRPIGIDDEDPSIAEVNVYKLVAAVRSTLAIEQFIEVVRQCRDPEIKIRLTQARSSLAGAVELMKATDDHTKAPRLRVRLAQLNLSQQSEKEKTGPQKNHKAGFLDELAAKHGLTRPRLKHHLQEGGKWTSLCMSHDGLLPFIFLKSEKALGITKEDWATVTRDENNRTFHKLLDDDYMRNLCTAGRALERLLLGESVRFLWEKNGLDPDAQNIDELLKEYEIEEATVAPTEPGARDGGAMALSVGSANPT</sequence>
<feature type="compositionally biased region" description="Polar residues" evidence="1">
    <location>
        <begin position="535"/>
        <end position="566"/>
    </location>
</feature>
<feature type="region of interest" description="Disordered" evidence="1">
    <location>
        <begin position="176"/>
        <end position="234"/>
    </location>
</feature>
<reference evidence="3 4" key="1">
    <citation type="submission" date="2017-12" db="EMBL/GenBank/DDBJ databases">
        <title>Genome sequence of the mycotoxigenic crop pathogen Fusarium proliferatum, strain ITEM 2341 from Date Palm.</title>
        <authorList>
            <person name="Almiman B.F."/>
            <person name="Shittu T.A."/>
            <person name="Muthumeenakshi S."/>
            <person name="Baroncelli R."/>
            <person name="Sreenivasaprasada S."/>
        </authorList>
    </citation>
    <scope>NUCLEOTIDE SEQUENCE [LARGE SCALE GENOMIC DNA]</scope>
    <source>
        <strain evidence="3 4">ITEM 2341</strain>
    </source>
</reference>
<dbReference type="Proteomes" id="UP000251714">
    <property type="component" value="Unassembled WGS sequence"/>
</dbReference>
<organism evidence="3 4">
    <name type="scientific">Gibberella intermedia</name>
    <name type="common">Bulb rot disease fungus</name>
    <name type="synonym">Fusarium proliferatum</name>
    <dbReference type="NCBI Taxonomy" id="948311"/>
    <lineage>
        <taxon>Eukaryota</taxon>
        <taxon>Fungi</taxon>
        <taxon>Dikarya</taxon>
        <taxon>Ascomycota</taxon>
        <taxon>Pezizomycotina</taxon>
        <taxon>Sordariomycetes</taxon>
        <taxon>Hypocreomycetidae</taxon>
        <taxon>Hypocreales</taxon>
        <taxon>Nectriaceae</taxon>
        <taxon>Fusarium</taxon>
        <taxon>Fusarium fujikuroi species complex</taxon>
    </lineage>
</organism>
<dbReference type="EMBL" id="PKMI01000072">
    <property type="protein sequence ID" value="RBA10210.1"/>
    <property type="molecule type" value="Genomic_DNA"/>
</dbReference>
<evidence type="ECO:0000259" key="2">
    <source>
        <dbReference type="Pfam" id="PF02373"/>
    </source>
</evidence>